<dbReference type="Gene3D" id="3.40.50.300">
    <property type="entry name" value="P-loop containing nucleotide triphosphate hydrolases"/>
    <property type="match status" value="1"/>
</dbReference>
<dbReference type="GO" id="GO:0005886">
    <property type="term" value="C:plasma membrane"/>
    <property type="evidence" value="ECO:0007669"/>
    <property type="project" value="TreeGrafter"/>
</dbReference>
<evidence type="ECO:0000256" key="2">
    <source>
        <dbReference type="ARBA" id="ARBA00022741"/>
    </source>
</evidence>
<evidence type="ECO:0000256" key="4">
    <source>
        <dbReference type="ARBA" id="ARBA00022840"/>
    </source>
</evidence>
<keyword evidence="7" id="KW-0472">Membrane</keyword>
<evidence type="ECO:0000256" key="3">
    <source>
        <dbReference type="ARBA" id="ARBA00022777"/>
    </source>
</evidence>
<gene>
    <name evidence="9" type="primary">ywqD_2</name>
    <name evidence="9" type="ORF">CA85_44300</name>
</gene>
<keyword evidence="4" id="KW-0067">ATP-binding</keyword>
<dbReference type="InterPro" id="IPR027417">
    <property type="entry name" value="P-loop_NTPase"/>
</dbReference>
<evidence type="ECO:0000259" key="8">
    <source>
        <dbReference type="Pfam" id="PF13614"/>
    </source>
</evidence>
<comment type="caution">
    <text evidence="9">The sequence shown here is derived from an EMBL/GenBank/DDBJ whole genome shotgun (WGS) entry which is preliminary data.</text>
</comment>
<proteinExistence type="predicted"/>
<dbReference type="EMBL" id="SJPK01000015">
    <property type="protein sequence ID" value="TWT56248.1"/>
    <property type="molecule type" value="Genomic_DNA"/>
</dbReference>
<reference evidence="9 10" key="1">
    <citation type="submission" date="2019-02" db="EMBL/GenBank/DDBJ databases">
        <title>Deep-cultivation of Planctomycetes and their phenomic and genomic characterization uncovers novel biology.</title>
        <authorList>
            <person name="Wiegand S."/>
            <person name="Jogler M."/>
            <person name="Boedeker C."/>
            <person name="Pinto D."/>
            <person name="Vollmers J."/>
            <person name="Rivas-Marin E."/>
            <person name="Kohn T."/>
            <person name="Peeters S.H."/>
            <person name="Heuer A."/>
            <person name="Rast P."/>
            <person name="Oberbeckmann S."/>
            <person name="Bunk B."/>
            <person name="Jeske O."/>
            <person name="Meyerdierks A."/>
            <person name="Storesund J.E."/>
            <person name="Kallscheuer N."/>
            <person name="Luecker S."/>
            <person name="Lage O.M."/>
            <person name="Pohl T."/>
            <person name="Merkel B.J."/>
            <person name="Hornburger P."/>
            <person name="Mueller R.-W."/>
            <person name="Bruemmer F."/>
            <person name="Labrenz M."/>
            <person name="Spormann A.M."/>
            <person name="Op Den Camp H."/>
            <person name="Overmann J."/>
            <person name="Amann R."/>
            <person name="Jetten M.S.M."/>
            <person name="Mascher T."/>
            <person name="Medema M.H."/>
            <person name="Devos D.P."/>
            <person name="Kaster A.-K."/>
            <person name="Ovreas L."/>
            <person name="Rohde M."/>
            <person name="Galperin M.Y."/>
            <person name="Jogler C."/>
        </authorList>
    </citation>
    <scope>NUCLEOTIDE SEQUENCE [LARGE SCALE GENOMIC DNA]</scope>
    <source>
        <strain evidence="9 10">CA85</strain>
    </source>
</reference>
<dbReference type="NCBIfam" id="TIGR01007">
    <property type="entry name" value="eps_fam"/>
    <property type="match status" value="1"/>
</dbReference>
<name>A0A5C5X072_9BACT</name>
<keyword evidence="7" id="KW-0812">Transmembrane</keyword>
<feature type="region of interest" description="Disordered" evidence="6">
    <location>
        <begin position="1"/>
        <end position="29"/>
    </location>
</feature>
<dbReference type="InterPro" id="IPR025669">
    <property type="entry name" value="AAA_dom"/>
</dbReference>
<keyword evidence="5" id="KW-0829">Tyrosine-protein kinase</keyword>
<keyword evidence="10" id="KW-1185">Reference proteome</keyword>
<dbReference type="PANTHER" id="PTHR32309:SF31">
    <property type="entry name" value="CAPSULAR EXOPOLYSACCHARIDE FAMILY"/>
    <property type="match status" value="1"/>
</dbReference>
<dbReference type="CDD" id="cd05387">
    <property type="entry name" value="BY-kinase"/>
    <property type="match status" value="1"/>
</dbReference>
<dbReference type="GO" id="GO:0005524">
    <property type="term" value="F:ATP binding"/>
    <property type="evidence" value="ECO:0007669"/>
    <property type="project" value="UniProtKB-KW"/>
</dbReference>
<dbReference type="Pfam" id="PF13614">
    <property type="entry name" value="AAA_31"/>
    <property type="match status" value="1"/>
</dbReference>
<keyword evidence="7" id="KW-1133">Transmembrane helix</keyword>
<evidence type="ECO:0000313" key="9">
    <source>
        <dbReference type="EMBL" id="TWT56248.1"/>
    </source>
</evidence>
<accession>A0A5C5X072</accession>
<keyword evidence="2" id="KW-0547">Nucleotide-binding</keyword>
<dbReference type="RefSeq" id="WP_246113023.1">
    <property type="nucleotide sequence ID" value="NZ_SJPK01000015.1"/>
</dbReference>
<dbReference type="InterPro" id="IPR005702">
    <property type="entry name" value="Wzc-like_C"/>
</dbReference>
<keyword evidence="1 9" id="KW-0808">Transferase</keyword>
<dbReference type="Proteomes" id="UP000318053">
    <property type="component" value="Unassembled WGS sequence"/>
</dbReference>
<evidence type="ECO:0000256" key="6">
    <source>
        <dbReference type="SAM" id="MobiDB-lite"/>
    </source>
</evidence>
<sequence>MTQHLNHQGSRTSIVGPPRAKAAANSPSNDAAKAFDPWIIWVTFRRCWPWAVPVGAALAGIAAFVVMQGFVPEYRASYLLESNEDYVVFKGVMPQVENLARTEKSLFQNSIVLDPVLADPTLRSAPSLSDPNSAEGKLRKNLSISSGGTDSRLVVSYTDTDREAAAMVCNAIVDSYLRQRDSFDDTRVNNLERWLEPEIQRWEQEVDERQKRVAALSQKTLGYAPGQSVDRNDSEAHMSRVAALRSQIGDLKIELALFDAIVEAPLPLDSDESLAAATPAIAPTEIQKQVIRERDIENGIDADAKVRAAKAVVNRYTSIILDIEVKDMVRISRDYYNDMKKNLEDARDKLQDERDLARTRVEEELQRVVDEDYRQRKAVAERTLAWQEEQQKKQQDLSKQERKRAQERSQKAFAKEREKSRKAMVAKLDVLQTQYNEERERLEQYGGMTAELRFANDELVVASGVLTKLRGRVAAIRTERRQDGAVRTLAAATPPKAPVESKPYKKLVMASAGAFVIPFLLGLLWEFKVQRLTDAESHDKTGLLAPVVGEVSRLPAGSGSRKARRVFEESIDSLRANLFLSVDTRHTRSIAVVSSMSGEGKSSVASQLALSMAKSTGETVLLVDGDLRRPDQHEIFGLEMGPGLTGVLSDKSTLDDAVDKSLGSLIHVLPAGPLSASPHRLISPKKFETFVKEALEVYQYVVIDTAPVLAAGESLAIASAVDSTLICVMRDVSLKENVVRTTRRLEAAGACVAGTVFSGVSARQYGYRYGNYHYALPDTMAT</sequence>
<keyword evidence="3 9" id="KW-0418">Kinase</keyword>
<evidence type="ECO:0000313" key="10">
    <source>
        <dbReference type="Proteomes" id="UP000318053"/>
    </source>
</evidence>
<evidence type="ECO:0000256" key="5">
    <source>
        <dbReference type="ARBA" id="ARBA00023137"/>
    </source>
</evidence>
<evidence type="ECO:0000256" key="7">
    <source>
        <dbReference type="SAM" id="Phobius"/>
    </source>
</evidence>
<dbReference type="InterPro" id="IPR050445">
    <property type="entry name" value="Bact_polysacc_biosynth/exp"/>
</dbReference>
<organism evidence="9 10">
    <name type="scientific">Allorhodopirellula solitaria</name>
    <dbReference type="NCBI Taxonomy" id="2527987"/>
    <lineage>
        <taxon>Bacteria</taxon>
        <taxon>Pseudomonadati</taxon>
        <taxon>Planctomycetota</taxon>
        <taxon>Planctomycetia</taxon>
        <taxon>Pirellulales</taxon>
        <taxon>Pirellulaceae</taxon>
        <taxon>Allorhodopirellula</taxon>
    </lineage>
</organism>
<dbReference type="SUPFAM" id="SSF52540">
    <property type="entry name" value="P-loop containing nucleoside triphosphate hydrolases"/>
    <property type="match status" value="1"/>
</dbReference>
<feature type="domain" description="AAA" evidence="8">
    <location>
        <begin position="588"/>
        <end position="728"/>
    </location>
</feature>
<dbReference type="AlphaFoldDB" id="A0A5C5X072"/>
<dbReference type="GO" id="GO:0004715">
    <property type="term" value="F:non-membrane spanning protein tyrosine kinase activity"/>
    <property type="evidence" value="ECO:0007669"/>
    <property type="project" value="UniProtKB-EC"/>
</dbReference>
<feature type="transmembrane region" description="Helical" evidence="7">
    <location>
        <begin position="50"/>
        <end position="71"/>
    </location>
</feature>
<feature type="compositionally biased region" description="Polar residues" evidence="6">
    <location>
        <begin position="1"/>
        <end position="13"/>
    </location>
</feature>
<dbReference type="PANTHER" id="PTHR32309">
    <property type="entry name" value="TYROSINE-PROTEIN KINASE"/>
    <property type="match status" value="1"/>
</dbReference>
<evidence type="ECO:0000256" key="1">
    <source>
        <dbReference type="ARBA" id="ARBA00022679"/>
    </source>
</evidence>
<feature type="region of interest" description="Disordered" evidence="6">
    <location>
        <begin position="389"/>
        <end position="418"/>
    </location>
</feature>
<dbReference type="EC" id="2.7.10.2" evidence="9"/>
<protein>
    <submittedName>
        <fullName evidence="9">Tyrosine-protein kinase YwqD</fullName>
        <ecNumber evidence="9">2.7.10.2</ecNumber>
    </submittedName>
</protein>